<dbReference type="AlphaFoldDB" id="A0AAD6YRW1"/>
<protein>
    <submittedName>
        <fullName evidence="2">Uncharacterized protein</fullName>
    </submittedName>
</protein>
<comment type="caution">
    <text evidence="2">The sequence shown here is derived from an EMBL/GenBank/DDBJ whole genome shotgun (WGS) entry which is preliminary data.</text>
</comment>
<keyword evidence="3" id="KW-1185">Reference proteome</keyword>
<proteinExistence type="predicted"/>
<dbReference type="Proteomes" id="UP001219525">
    <property type="component" value="Unassembled WGS sequence"/>
</dbReference>
<evidence type="ECO:0000256" key="1">
    <source>
        <dbReference type="SAM" id="MobiDB-lite"/>
    </source>
</evidence>
<feature type="compositionally biased region" description="Polar residues" evidence="1">
    <location>
        <begin position="27"/>
        <end position="42"/>
    </location>
</feature>
<organism evidence="2 3">
    <name type="scientific">Mycena pura</name>
    <dbReference type="NCBI Taxonomy" id="153505"/>
    <lineage>
        <taxon>Eukaryota</taxon>
        <taxon>Fungi</taxon>
        <taxon>Dikarya</taxon>
        <taxon>Basidiomycota</taxon>
        <taxon>Agaricomycotina</taxon>
        <taxon>Agaricomycetes</taxon>
        <taxon>Agaricomycetidae</taxon>
        <taxon>Agaricales</taxon>
        <taxon>Marasmiineae</taxon>
        <taxon>Mycenaceae</taxon>
        <taxon>Mycena</taxon>
    </lineage>
</organism>
<feature type="region of interest" description="Disordered" evidence="1">
    <location>
        <begin position="80"/>
        <end position="101"/>
    </location>
</feature>
<feature type="region of interest" description="Disordered" evidence="1">
    <location>
        <begin position="1"/>
        <end position="43"/>
    </location>
</feature>
<gene>
    <name evidence="2" type="ORF">GGX14DRAFT_386103</name>
</gene>
<accession>A0AAD6YRW1</accession>
<name>A0AAD6YRW1_9AGAR</name>
<feature type="compositionally biased region" description="Basic and acidic residues" evidence="1">
    <location>
        <begin position="1"/>
        <end position="25"/>
    </location>
</feature>
<reference evidence="2" key="1">
    <citation type="submission" date="2023-03" db="EMBL/GenBank/DDBJ databases">
        <title>Massive genome expansion in bonnet fungi (Mycena s.s.) driven by repeated elements and novel gene families across ecological guilds.</title>
        <authorList>
            <consortium name="Lawrence Berkeley National Laboratory"/>
            <person name="Harder C.B."/>
            <person name="Miyauchi S."/>
            <person name="Viragh M."/>
            <person name="Kuo A."/>
            <person name="Thoen E."/>
            <person name="Andreopoulos B."/>
            <person name="Lu D."/>
            <person name="Skrede I."/>
            <person name="Drula E."/>
            <person name="Henrissat B."/>
            <person name="Morin E."/>
            <person name="Kohler A."/>
            <person name="Barry K."/>
            <person name="LaButti K."/>
            <person name="Morin E."/>
            <person name="Salamov A."/>
            <person name="Lipzen A."/>
            <person name="Mereny Z."/>
            <person name="Hegedus B."/>
            <person name="Baldrian P."/>
            <person name="Stursova M."/>
            <person name="Weitz H."/>
            <person name="Taylor A."/>
            <person name="Grigoriev I.V."/>
            <person name="Nagy L.G."/>
            <person name="Martin F."/>
            <person name="Kauserud H."/>
        </authorList>
    </citation>
    <scope>NUCLEOTIDE SEQUENCE</scope>
    <source>
        <strain evidence="2">9144</strain>
    </source>
</reference>
<evidence type="ECO:0000313" key="2">
    <source>
        <dbReference type="EMBL" id="KAJ7227421.1"/>
    </source>
</evidence>
<sequence>MYASTRKEWWKAEKAVSEPDPRDARQPSATVGQYTRRSPNNEFRTRPAFRAMGYRSSTVYWQRIRNQLRVLARRSWLTTSASRDGGSDAVRTSPHWKTTGTALSRGTSRLLLKASYGVTKRAKWKAERVAYDRELQGLREKEDQRRAASGLPVCYLTHSCTMLMSPSSKPLLSESPDDVQAWEQSLIDEQVIPPCAPDPTPMDPLRGRSTSPEVFDVSCIMIARLEHL</sequence>
<dbReference type="EMBL" id="JARJCW010000003">
    <property type="protein sequence ID" value="KAJ7227421.1"/>
    <property type="molecule type" value="Genomic_DNA"/>
</dbReference>
<evidence type="ECO:0000313" key="3">
    <source>
        <dbReference type="Proteomes" id="UP001219525"/>
    </source>
</evidence>